<name>A0A0D3GS51_9ORYZ</name>
<dbReference type="EnsemblPlants" id="OBART07G17830.1">
    <property type="protein sequence ID" value="OBART07G17830.1"/>
    <property type="gene ID" value="OBART07G17830"/>
</dbReference>
<accession>A0A0D3GS51</accession>
<dbReference type="PaxDb" id="65489-OBART07G17830.1"/>
<organism evidence="6">
    <name type="scientific">Oryza barthii</name>
    <dbReference type="NCBI Taxonomy" id="65489"/>
    <lineage>
        <taxon>Eukaryota</taxon>
        <taxon>Viridiplantae</taxon>
        <taxon>Streptophyta</taxon>
        <taxon>Embryophyta</taxon>
        <taxon>Tracheophyta</taxon>
        <taxon>Spermatophyta</taxon>
        <taxon>Magnoliopsida</taxon>
        <taxon>Liliopsida</taxon>
        <taxon>Poales</taxon>
        <taxon>Poaceae</taxon>
        <taxon>BOP clade</taxon>
        <taxon>Oryzoideae</taxon>
        <taxon>Oryzeae</taxon>
        <taxon>Oryzinae</taxon>
        <taxon>Oryza</taxon>
    </lineage>
</organism>
<evidence type="ECO:0000256" key="3">
    <source>
        <dbReference type="SAM" id="MobiDB-lite"/>
    </source>
</evidence>
<evidence type="ECO:0000313" key="6">
    <source>
        <dbReference type="EnsemblPlants" id="OBART07G17830.1"/>
    </source>
</evidence>
<dbReference type="PANTHER" id="PTHR32370">
    <property type="entry name" value="OS12G0117600 PROTEIN"/>
    <property type="match status" value="1"/>
</dbReference>
<dbReference type="eggNOG" id="ENOG502QW1N">
    <property type="taxonomic scope" value="Eukaryota"/>
</dbReference>
<dbReference type="HOGENOM" id="CLU_005994_8_0_1"/>
<evidence type="ECO:0000313" key="7">
    <source>
        <dbReference type="Proteomes" id="UP000026960"/>
    </source>
</evidence>
<protein>
    <recommendedName>
        <fullName evidence="5">NPH3 domain-containing protein</fullName>
    </recommendedName>
</protein>
<evidence type="ECO:0000259" key="5">
    <source>
        <dbReference type="PROSITE" id="PS51649"/>
    </source>
</evidence>
<dbReference type="AlphaFoldDB" id="A0A0D3GS51"/>
<dbReference type="Pfam" id="PF03000">
    <property type="entry name" value="NPH3"/>
    <property type="match status" value="1"/>
</dbReference>
<feature type="region of interest" description="Disordered" evidence="3">
    <location>
        <begin position="437"/>
        <end position="464"/>
    </location>
</feature>
<dbReference type="GO" id="GO:0016567">
    <property type="term" value="P:protein ubiquitination"/>
    <property type="evidence" value="ECO:0007669"/>
    <property type="project" value="UniProtKB-UniPathway"/>
</dbReference>
<keyword evidence="1" id="KW-0833">Ubl conjugation pathway</keyword>
<dbReference type="UniPathway" id="UPA00143"/>
<dbReference type="InterPro" id="IPR043454">
    <property type="entry name" value="NPH3/RPT2-like"/>
</dbReference>
<evidence type="ECO:0000256" key="4">
    <source>
        <dbReference type="SAM" id="SignalP"/>
    </source>
</evidence>
<reference evidence="6" key="2">
    <citation type="submission" date="2015-03" db="UniProtKB">
        <authorList>
            <consortium name="EnsemblPlants"/>
        </authorList>
    </citation>
    <scope>IDENTIFICATION</scope>
</reference>
<reference evidence="6" key="1">
    <citation type="journal article" date="2009" name="Rice">
        <title>De Novo Next Generation Sequencing of Plant Genomes.</title>
        <authorList>
            <person name="Rounsley S."/>
            <person name="Marri P.R."/>
            <person name="Yu Y."/>
            <person name="He R."/>
            <person name="Sisneros N."/>
            <person name="Goicoechea J.L."/>
            <person name="Lee S.J."/>
            <person name="Angelova A."/>
            <person name="Kudrna D."/>
            <person name="Luo M."/>
            <person name="Affourtit J."/>
            <person name="Desany B."/>
            <person name="Knight J."/>
            <person name="Niazi F."/>
            <person name="Egholm M."/>
            <person name="Wing R.A."/>
        </authorList>
    </citation>
    <scope>NUCLEOTIDE SEQUENCE [LARGE SCALE GENOMIC DNA]</scope>
    <source>
        <strain evidence="6">cv. IRGC 105608</strain>
    </source>
</reference>
<comment type="similarity">
    <text evidence="2">Belongs to the NPH3 family.</text>
</comment>
<feature type="signal peptide" evidence="4">
    <location>
        <begin position="1"/>
        <end position="21"/>
    </location>
</feature>
<keyword evidence="4" id="KW-0732">Signal</keyword>
<evidence type="ECO:0000256" key="1">
    <source>
        <dbReference type="ARBA" id="ARBA00022786"/>
    </source>
</evidence>
<sequence>MFHSNFLFFFLFLFFPGEVLAPFCGRIKNLGGGGAGGEGVVGAAAAARVVLRGFPGGAEAFELVARFCYTGGGGGVAVTASNACALRCAAEFMDMAAAAAEVSTPPSLVKMTEKALDEMPQWSWQSVVDAVRQCQRLLPMADATGVFDRVVGALVSHVAVSPGDATPTSSSPESSAFRFSCDTKSSCLSARCTSRTWWFEDLAVVLGSGMCRVAGAATADDKRAMLEAAIAAMSGLDRSSVSCRGLFGILRISSPLKLPTSCHDSLVAMIGAKLDHATLDNLLVPAPPGTTSSLYDVILVLRFLDTFLHHAAATGARGETPRLKKVGKLVDLYLAEVAPDPSLRPAMFVELATALPAAARDCHDALYRAIDVYFQVHTRLTEEEKMRICKGINYEKLSPECCKHLARNAGFPTRAAVQALASQHTVLKSLLRGGGPDEHLRPVSAAKHRAGGRAASRSLPRMCS</sequence>
<keyword evidence="7" id="KW-1185">Reference proteome</keyword>
<dbReference type="Gramene" id="OBART07G17830.1">
    <property type="protein sequence ID" value="OBART07G17830.1"/>
    <property type="gene ID" value="OBART07G17830"/>
</dbReference>
<dbReference type="Proteomes" id="UP000026960">
    <property type="component" value="Chromosome 7"/>
</dbReference>
<feature type="chain" id="PRO_5002263167" description="NPH3 domain-containing protein" evidence="4">
    <location>
        <begin position="22"/>
        <end position="464"/>
    </location>
</feature>
<proteinExistence type="inferred from homology"/>
<dbReference type="InterPro" id="IPR027356">
    <property type="entry name" value="NPH3_dom"/>
</dbReference>
<evidence type="ECO:0000256" key="2">
    <source>
        <dbReference type="PROSITE-ProRule" id="PRU00982"/>
    </source>
</evidence>
<dbReference type="PROSITE" id="PS51649">
    <property type="entry name" value="NPH3"/>
    <property type="match status" value="1"/>
</dbReference>
<feature type="domain" description="NPH3" evidence="5">
    <location>
        <begin position="120"/>
        <end position="426"/>
    </location>
</feature>